<dbReference type="AlphaFoldDB" id="A0A256GBN9"/>
<accession>A0A256GBN9</accession>
<dbReference type="Proteomes" id="UP000216363">
    <property type="component" value="Unassembled WGS sequence"/>
</dbReference>
<evidence type="ECO:0000313" key="1">
    <source>
        <dbReference type="EMBL" id="OYR24509.1"/>
    </source>
</evidence>
<proteinExistence type="predicted"/>
<protein>
    <submittedName>
        <fullName evidence="1">Uncharacterized protein</fullName>
    </submittedName>
</protein>
<comment type="caution">
    <text evidence="1">The sequence shown here is derived from an EMBL/GenBank/DDBJ whole genome shotgun (WGS) entry which is preliminary data.</text>
</comment>
<gene>
    <name evidence="1" type="ORF">CES86_4795</name>
</gene>
<organism evidence="1 2">
    <name type="scientific">Brucella lupini</name>
    <dbReference type="NCBI Taxonomy" id="255457"/>
    <lineage>
        <taxon>Bacteria</taxon>
        <taxon>Pseudomonadati</taxon>
        <taxon>Pseudomonadota</taxon>
        <taxon>Alphaproteobacteria</taxon>
        <taxon>Hyphomicrobiales</taxon>
        <taxon>Brucellaceae</taxon>
        <taxon>Brucella/Ochrobactrum group</taxon>
        <taxon>Brucella</taxon>
    </lineage>
</organism>
<evidence type="ECO:0000313" key="2">
    <source>
        <dbReference type="Proteomes" id="UP000216363"/>
    </source>
</evidence>
<sequence>MAPREPVRTQARRFNFYVVHNVTVVFCFTKGQAVESRRKILNARMKFEPTARPRAFAGGESP</sequence>
<dbReference type="EMBL" id="NNRN01000062">
    <property type="protein sequence ID" value="OYR24509.1"/>
    <property type="molecule type" value="Genomic_DNA"/>
</dbReference>
<reference evidence="1 2" key="1">
    <citation type="submission" date="2017-07" db="EMBL/GenBank/DDBJ databases">
        <title>Draft genome of Ochrobactrum lupini type strain LUP21.</title>
        <authorList>
            <person name="Krzyzanowska D.M."/>
            <person name="Jafra S."/>
        </authorList>
    </citation>
    <scope>NUCLEOTIDE SEQUENCE [LARGE SCALE GENOMIC DNA]</scope>
    <source>
        <strain evidence="1 2">LUP21</strain>
    </source>
</reference>
<name>A0A256GBN9_9HYPH</name>